<proteinExistence type="predicted"/>
<protein>
    <submittedName>
        <fullName evidence="1">Uncharacterized protein</fullName>
    </submittedName>
</protein>
<dbReference type="EMBL" id="NBYN01000042">
    <property type="protein sequence ID" value="OSO90957.1"/>
    <property type="molecule type" value="Genomic_DNA"/>
</dbReference>
<comment type="caution">
    <text evidence="1">The sequence shown here is derived from an EMBL/GenBank/DDBJ whole genome shotgun (WGS) entry which is preliminary data.</text>
</comment>
<accession>A0A1X4G7N5</accession>
<gene>
    <name evidence="1" type="ORF">B7O87_09180</name>
</gene>
<organism evidence="1 2">
    <name type="scientific">Cylindrospermopsis raciborskii CENA303</name>
    <dbReference type="NCBI Taxonomy" id="1170769"/>
    <lineage>
        <taxon>Bacteria</taxon>
        <taxon>Bacillati</taxon>
        <taxon>Cyanobacteriota</taxon>
        <taxon>Cyanophyceae</taxon>
        <taxon>Nostocales</taxon>
        <taxon>Aphanizomenonaceae</taxon>
        <taxon>Cylindrospermopsis</taxon>
    </lineage>
</organism>
<sequence>MSIFDLIQNLMSKPKNPELDKVRQQHDNLPTSKYFDDTNISDEVFLHDYKESVERGHELALVFVATIQEHYTRDEIEKVTEDIVRCVSYLIGNCRMFPDVDYKDIWYTDYYDLIQLAQDMRLGDYSLPHWPEEQNISRRYLELTVSDLVQIFLAFLEESIIEEYSFEDNTEEFTNYLLRETLKTRRRVRRQKDRESQTIPFIERIPTEL</sequence>
<evidence type="ECO:0000313" key="2">
    <source>
        <dbReference type="Proteomes" id="UP000192997"/>
    </source>
</evidence>
<evidence type="ECO:0000313" key="1">
    <source>
        <dbReference type="EMBL" id="OSO90957.1"/>
    </source>
</evidence>
<dbReference type="Proteomes" id="UP000192997">
    <property type="component" value="Unassembled WGS sequence"/>
</dbReference>
<name>A0A1X4G7N5_9CYAN</name>
<dbReference type="AlphaFoldDB" id="A0A1X4G7N5"/>
<reference evidence="2" key="1">
    <citation type="submission" date="2017-04" db="EMBL/GenBank/DDBJ databases">
        <authorList>
            <person name="Abreu V.A."/>
            <person name="Popin R.V."/>
            <person name="Rigonato J."/>
            <person name="Andreote A.P."/>
            <person name="Schaker P.C."/>
            <person name="Hoff-Risseti C."/>
            <person name="Alvarenga D.O."/>
            <person name="Varani A.M."/>
            <person name="Fiore M.F."/>
        </authorList>
    </citation>
    <scope>NUCLEOTIDE SEQUENCE [LARGE SCALE GENOMIC DNA]</scope>
    <source>
        <strain evidence="2">CENA303</strain>
    </source>
</reference>